<name>A0A840YNF5_9SPHN</name>
<evidence type="ECO:0000313" key="2">
    <source>
        <dbReference type="Proteomes" id="UP000527143"/>
    </source>
</evidence>
<sequence length="184" mass="20159">MANYRRSYLFRLGSDPVCSLWTGYGPLETPADHVDQQGARWSGAGELVGIPALQALINGRAGRYTFGLSGVSAETMRLAMEDRATVEGAVLRIGYVDFDAAWQVARVVWEWLGIADVLTVDSSPSAEGRTRLIALSVASSDTRRSNPQLGFFTAADQNRRSPTDRFCDQVASISQRVTRRFGPK</sequence>
<keyword evidence="2" id="KW-1185">Reference proteome</keyword>
<accession>A0A840YNF5</accession>
<dbReference type="RefSeq" id="WP_184083968.1">
    <property type="nucleotide sequence ID" value="NZ_JACIJF010000001.1"/>
</dbReference>
<proteinExistence type="predicted"/>
<reference evidence="1 2" key="1">
    <citation type="submission" date="2020-08" db="EMBL/GenBank/DDBJ databases">
        <title>Genomic Encyclopedia of Type Strains, Phase IV (KMG-IV): sequencing the most valuable type-strain genomes for metagenomic binning, comparative biology and taxonomic classification.</title>
        <authorList>
            <person name="Goeker M."/>
        </authorList>
    </citation>
    <scope>NUCLEOTIDE SEQUENCE [LARGE SCALE GENOMIC DNA]</scope>
    <source>
        <strain evidence="1 2">DSM 26736</strain>
    </source>
</reference>
<dbReference type="Proteomes" id="UP000527143">
    <property type="component" value="Unassembled WGS sequence"/>
</dbReference>
<organism evidence="1 2">
    <name type="scientific">Sphingomonas xinjiangensis</name>
    <dbReference type="NCBI Taxonomy" id="643568"/>
    <lineage>
        <taxon>Bacteria</taxon>
        <taxon>Pseudomonadati</taxon>
        <taxon>Pseudomonadota</taxon>
        <taxon>Alphaproteobacteria</taxon>
        <taxon>Sphingomonadales</taxon>
        <taxon>Sphingomonadaceae</taxon>
        <taxon>Sphingomonas</taxon>
    </lineage>
</organism>
<gene>
    <name evidence="1" type="ORF">FHT02_000557</name>
</gene>
<dbReference type="EMBL" id="JACIJF010000001">
    <property type="protein sequence ID" value="MBB5709351.1"/>
    <property type="molecule type" value="Genomic_DNA"/>
</dbReference>
<dbReference type="AlphaFoldDB" id="A0A840YNF5"/>
<evidence type="ECO:0000313" key="1">
    <source>
        <dbReference type="EMBL" id="MBB5709351.1"/>
    </source>
</evidence>
<comment type="caution">
    <text evidence="1">The sequence shown here is derived from an EMBL/GenBank/DDBJ whole genome shotgun (WGS) entry which is preliminary data.</text>
</comment>
<protein>
    <submittedName>
        <fullName evidence="1">Uncharacterized protein</fullName>
    </submittedName>
</protein>